<dbReference type="Proteomes" id="UP000265520">
    <property type="component" value="Unassembled WGS sequence"/>
</dbReference>
<dbReference type="AlphaFoldDB" id="A0A392T8H3"/>
<evidence type="ECO:0000313" key="2">
    <source>
        <dbReference type="EMBL" id="MCI56460.1"/>
    </source>
</evidence>
<organism evidence="2 3">
    <name type="scientific">Trifolium medium</name>
    <dbReference type="NCBI Taxonomy" id="97028"/>
    <lineage>
        <taxon>Eukaryota</taxon>
        <taxon>Viridiplantae</taxon>
        <taxon>Streptophyta</taxon>
        <taxon>Embryophyta</taxon>
        <taxon>Tracheophyta</taxon>
        <taxon>Spermatophyta</taxon>
        <taxon>Magnoliopsida</taxon>
        <taxon>eudicotyledons</taxon>
        <taxon>Gunneridae</taxon>
        <taxon>Pentapetalae</taxon>
        <taxon>rosids</taxon>
        <taxon>fabids</taxon>
        <taxon>Fabales</taxon>
        <taxon>Fabaceae</taxon>
        <taxon>Papilionoideae</taxon>
        <taxon>50 kb inversion clade</taxon>
        <taxon>NPAAA clade</taxon>
        <taxon>Hologalegina</taxon>
        <taxon>IRL clade</taxon>
        <taxon>Trifolieae</taxon>
        <taxon>Trifolium</taxon>
    </lineage>
</organism>
<sequence length="62" mass="6543">TAPNPLPDASHSTTNSTLKFGNLSTGDDDNVLFNVSKEVSAAESQWKAFFFNKLVSGAAISP</sequence>
<proteinExistence type="predicted"/>
<accession>A0A392T8H3</accession>
<protein>
    <submittedName>
        <fullName evidence="2">Uncharacterized protein</fullName>
    </submittedName>
</protein>
<keyword evidence="3" id="KW-1185">Reference proteome</keyword>
<comment type="caution">
    <text evidence="2">The sequence shown here is derived from an EMBL/GenBank/DDBJ whole genome shotgun (WGS) entry which is preliminary data.</text>
</comment>
<dbReference type="EMBL" id="LXQA010512700">
    <property type="protein sequence ID" value="MCI56460.1"/>
    <property type="molecule type" value="Genomic_DNA"/>
</dbReference>
<evidence type="ECO:0000313" key="3">
    <source>
        <dbReference type="Proteomes" id="UP000265520"/>
    </source>
</evidence>
<feature type="non-terminal residue" evidence="2">
    <location>
        <position position="1"/>
    </location>
</feature>
<feature type="region of interest" description="Disordered" evidence="1">
    <location>
        <begin position="1"/>
        <end position="20"/>
    </location>
</feature>
<reference evidence="2 3" key="1">
    <citation type="journal article" date="2018" name="Front. Plant Sci.">
        <title>Red Clover (Trifolium pratense) and Zigzag Clover (T. medium) - A Picture of Genomic Similarities and Differences.</title>
        <authorList>
            <person name="Dluhosova J."/>
            <person name="Istvanek J."/>
            <person name="Nedelnik J."/>
            <person name="Repkova J."/>
        </authorList>
    </citation>
    <scope>NUCLEOTIDE SEQUENCE [LARGE SCALE GENOMIC DNA]</scope>
    <source>
        <strain evidence="3">cv. 10/8</strain>
        <tissue evidence="2">Leaf</tissue>
    </source>
</reference>
<evidence type="ECO:0000256" key="1">
    <source>
        <dbReference type="SAM" id="MobiDB-lite"/>
    </source>
</evidence>
<name>A0A392T8H3_9FABA</name>
<feature type="compositionally biased region" description="Polar residues" evidence="1">
    <location>
        <begin position="10"/>
        <end position="20"/>
    </location>
</feature>